<evidence type="ECO:0000256" key="1">
    <source>
        <dbReference type="SAM" id="Phobius"/>
    </source>
</evidence>
<dbReference type="InterPro" id="IPR000620">
    <property type="entry name" value="EamA_dom"/>
</dbReference>
<feature type="transmembrane region" description="Helical" evidence="1">
    <location>
        <begin position="110"/>
        <end position="129"/>
    </location>
</feature>
<keyword evidence="1" id="KW-0812">Transmembrane</keyword>
<dbReference type="SUPFAM" id="SSF103481">
    <property type="entry name" value="Multidrug resistance efflux transporter EmrE"/>
    <property type="match status" value="2"/>
</dbReference>
<dbReference type="PANTHER" id="PTHR22911:SF79">
    <property type="entry name" value="MOBA-LIKE NTP TRANSFERASE DOMAIN-CONTAINING PROTEIN"/>
    <property type="match status" value="1"/>
</dbReference>
<feature type="transmembrane region" description="Helical" evidence="1">
    <location>
        <begin position="78"/>
        <end position="98"/>
    </location>
</feature>
<dbReference type="Proteomes" id="UP001156627">
    <property type="component" value="Unassembled WGS sequence"/>
</dbReference>
<sequence>MHFCAFLWGFTAIFGKLITLSAVALVCWRMLLVCGALLLLPSVWRGLRVMPLKLCMTYAGIGVVVASHWLIFYASIKLANASVAAACIALAPAFLAFVEPLLAKRRFNPRELLIAIVTIPGVIMVVGGVPGNMHAGIVLGVIAALFLALYYSFNKRMVHHGDPLTVTCIEMGAGALFLVAMAPLLPHAGQVLPLPSPHDAVWLLALSFGCTLLPFSLMLVAMRHVSAFASQIITNLEPVYSVVLAGLFLGEQRQLGVWFYVGVVVIVGAVFAHRDTAPKAASRDTGEVVASGRKLASRLLLARWTLWTGSRPWRIRQLRLQRTTGVDTRDCRSRQRKDSQVLQENS</sequence>
<feature type="domain" description="EamA" evidence="2">
    <location>
        <begin position="135"/>
        <end position="271"/>
    </location>
</feature>
<feature type="transmembrane region" description="Helical" evidence="1">
    <location>
        <begin position="164"/>
        <end position="185"/>
    </location>
</feature>
<dbReference type="InterPro" id="IPR037185">
    <property type="entry name" value="EmrE-like"/>
</dbReference>
<name>A0ABQ5X666_9GAMM</name>
<evidence type="ECO:0000259" key="2">
    <source>
        <dbReference type="Pfam" id="PF00892"/>
    </source>
</evidence>
<keyword evidence="1" id="KW-0472">Membrane</keyword>
<feature type="domain" description="EamA" evidence="2">
    <location>
        <begin position="4"/>
        <end position="126"/>
    </location>
</feature>
<accession>A0ABQ5X666</accession>
<proteinExistence type="predicted"/>
<comment type="caution">
    <text evidence="3">The sequence shown here is derived from an EMBL/GenBank/DDBJ whole genome shotgun (WGS) entry which is preliminary data.</text>
</comment>
<keyword evidence="4" id="KW-1185">Reference proteome</keyword>
<protein>
    <submittedName>
        <fullName evidence="3">Membrane protein</fullName>
    </submittedName>
</protein>
<dbReference type="EMBL" id="BSOA01000002">
    <property type="protein sequence ID" value="GLQ86712.1"/>
    <property type="molecule type" value="Genomic_DNA"/>
</dbReference>
<feature type="transmembrane region" description="Helical" evidence="1">
    <location>
        <begin position="232"/>
        <end position="249"/>
    </location>
</feature>
<reference evidence="4" key="1">
    <citation type="journal article" date="2019" name="Int. J. Syst. Evol. Microbiol.">
        <title>The Global Catalogue of Microorganisms (GCM) 10K type strain sequencing project: providing services to taxonomists for standard genome sequencing and annotation.</title>
        <authorList>
            <consortium name="The Broad Institute Genomics Platform"/>
            <consortium name="The Broad Institute Genome Sequencing Center for Infectious Disease"/>
            <person name="Wu L."/>
            <person name="Ma J."/>
        </authorList>
    </citation>
    <scope>NUCLEOTIDE SEQUENCE [LARGE SCALE GENOMIC DNA]</scope>
    <source>
        <strain evidence="4">NBRC 111981</strain>
    </source>
</reference>
<feature type="transmembrane region" description="Helical" evidence="1">
    <location>
        <begin position="17"/>
        <end position="40"/>
    </location>
</feature>
<gene>
    <name evidence="3" type="ORF">GCM10007898_02780</name>
</gene>
<dbReference type="PANTHER" id="PTHR22911">
    <property type="entry name" value="ACYL-MALONYL CONDENSING ENZYME-RELATED"/>
    <property type="match status" value="1"/>
</dbReference>
<feature type="transmembrane region" description="Helical" evidence="1">
    <location>
        <begin position="135"/>
        <end position="152"/>
    </location>
</feature>
<evidence type="ECO:0000313" key="3">
    <source>
        <dbReference type="EMBL" id="GLQ86712.1"/>
    </source>
</evidence>
<feature type="transmembrane region" description="Helical" evidence="1">
    <location>
        <begin position="52"/>
        <end position="72"/>
    </location>
</feature>
<keyword evidence="1" id="KW-1133">Transmembrane helix</keyword>
<organism evidence="3 4">
    <name type="scientific">Dyella flagellata</name>
    <dbReference type="NCBI Taxonomy" id="1867833"/>
    <lineage>
        <taxon>Bacteria</taxon>
        <taxon>Pseudomonadati</taxon>
        <taxon>Pseudomonadota</taxon>
        <taxon>Gammaproteobacteria</taxon>
        <taxon>Lysobacterales</taxon>
        <taxon>Rhodanobacteraceae</taxon>
        <taxon>Dyella</taxon>
    </lineage>
</organism>
<feature type="transmembrane region" description="Helical" evidence="1">
    <location>
        <begin position="200"/>
        <end position="220"/>
    </location>
</feature>
<feature type="transmembrane region" description="Helical" evidence="1">
    <location>
        <begin position="255"/>
        <end position="273"/>
    </location>
</feature>
<dbReference type="Pfam" id="PF00892">
    <property type="entry name" value="EamA"/>
    <property type="match status" value="2"/>
</dbReference>
<evidence type="ECO:0000313" key="4">
    <source>
        <dbReference type="Proteomes" id="UP001156627"/>
    </source>
</evidence>